<sequence length="543" mass="57958">MRFSLLIWATPALAFWRMECRGVVGDYRIDPLMSPGDAAQHLHAILGSGGFSASASNEDIMASDCTSCLVTQDKSSYWHPALYFHDTDTDTYELVGQDGGTLAYYLLNSNGDKISSFPAGFRMIAGEATRRTYTAGNFLMADPPKSLWGILNQTTQDALAQRALGFNCLDYSKSPEGSLQRHFLPDKAFLDANCPDGIRFELMFPQCWDGTSVDSDNHKDHVAYPSLVMEGDCPDTHPKRTPGLFYETIWSTSAFSSRNGEFVISNGDRQGFSYHGDFMMGWDETLLQSAVDQCTNESGLISDCPVFDIQSLSDAQSCKMEAPSVVASDNVGSDSSSPASTLPGGLSLFGDATDGTMQLIYNPLQDTIIPVTNTGGAAATTAAAVTTPSSVPAATTSSSAVATPSSAAVSSEADGIFFQAAANVNSATFSSSAPATTSSTVPTVPSSSSAVTSTLVSSTTVPATTTVTSYTSTAPPSQTNTRVFSTQYVTSGGVVNEILWEQTTEYVTVEPSTEWTTTTVTADANAVRRRQHGHMRRHQRKNL</sequence>
<evidence type="ECO:0000259" key="1">
    <source>
        <dbReference type="Pfam" id="PF09362"/>
    </source>
</evidence>
<feature type="domain" description="DUF1996" evidence="1">
    <location>
        <begin position="30"/>
        <end position="282"/>
    </location>
</feature>
<dbReference type="PANTHER" id="PTHR43662:SF7">
    <property type="entry name" value="DUF1996 DOMAIN-CONTAINING PROTEIN"/>
    <property type="match status" value="1"/>
</dbReference>
<keyword evidence="3" id="KW-1185">Reference proteome</keyword>
<dbReference type="HOGENOM" id="CLU_014722_1_2_1"/>
<dbReference type="eggNOG" id="ENOG502QW32">
    <property type="taxonomic scope" value="Eukaryota"/>
</dbReference>
<protein>
    <submittedName>
        <fullName evidence="2">Wsc domain-containing protein</fullName>
    </submittedName>
</protein>
<evidence type="ECO:0000313" key="3">
    <source>
        <dbReference type="Proteomes" id="UP000016923"/>
    </source>
</evidence>
<dbReference type="VEuPathDB" id="FungiDB:F503_06942"/>
<evidence type="ECO:0000313" key="2">
    <source>
        <dbReference type="EMBL" id="EPE09166.1"/>
    </source>
</evidence>
<dbReference type="Pfam" id="PF09362">
    <property type="entry name" value="DUF1996"/>
    <property type="match status" value="1"/>
</dbReference>
<dbReference type="InterPro" id="IPR018535">
    <property type="entry name" value="DUF1996"/>
</dbReference>
<dbReference type="EMBL" id="KE148147">
    <property type="protein sequence ID" value="EPE09166.1"/>
    <property type="molecule type" value="Genomic_DNA"/>
</dbReference>
<gene>
    <name evidence="2" type="ORF">F503_06942</name>
</gene>
<reference evidence="2 3" key="1">
    <citation type="journal article" date="2013" name="BMC Genomics">
        <title>The genome and transcriptome of the pine saprophyte Ophiostoma piceae, and a comparison with the bark beetle-associated pine pathogen Grosmannia clavigera.</title>
        <authorList>
            <person name="Haridas S."/>
            <person name="Wang Y."/>
            <person name="Lim L."/>
            <person name="Massoumi Alamouti S."/>
            <person name="Jackman S."/>
            <person name="Docking R."/>
            <person name="Robertson G."/>
            <person name="Birol I."/>
            <person name="Bohlmann J."/>
            <person name="Breuil C."/>
        </authorList>
    </citation>
    <scope>NUCLEOTIDE SEQUENCE [LARGE SCALE GENOMIC DNA]</scope>
    <source>
        <strain evidence="2 3">UAMH 11346</strain>
    </source>
</reference>
<accession>S3CB61</accession>
<dbReference type="OMA" id="ANCKDGI"/>
<dbReference type="OrthoDB" id="74764at2759"/>
<dbReference type="STRING" id="1262450.S3CB61"/>
<name>S3CB61_OPHP1</name>
<proteinExistence type="predicted"/>
<dbReference type="PANTHER" id="PTHR43662">
    <property type="match status" value="1"/>
</dbReference>
<organism evidence="2 3">
    <name type="scientific">Ophiostoma piceae (strain UAMH 11346)</name>
    <name type="common">Sap stain fungus</name>
    <dbReference type="NCBI Taxonomy" id="1262450"/>
    <lineage>
        <taxon>Eukaryota</taxon>
        <taxon>Fungi</taxon>
        <taxon>Dikarya</taxon>
        <taxon>Ascomycota</taxon>
        <taxon>Pezizomycotina</taxon>
        <taxon>Sordariomycetes</taxon>
        <taxon>Sordariomycetidae</taxon>
        <taxon>Ophiostomatales</taxon>
        <taxon>Ophiostomataceae</taxon>
        <taxon>Ophiostoma</taxon>
    </lineage>
</organism>
<dbReference type="Proteomes" id="UP000016923">
    <property type="component" value="Unassembled WGS sequence"/>
</dbReference>
<dbReference type="AlphaFoldDB" id="S3CB61"/>